<evidence type="ECO:0000256" key="1">
    <source>
        <dbReference type="ARBA" id="ARBA00004651"/>
    </source>
</evidence>
<keyword evidence="4 6" id="KW-1133">Transmembrane helix</keyword>
<keyword evidence="5 6" id="KW-0472">Membrane</keyword>
<dbReference type="InterPro" id="IPR015414">
    <property type="entry name" value="TMEM64"/>
</dbReference>
<evidence type="ECO:0000256" key="3">
    <source>
        <dbReference type="ARBA" id="ARBA00022692"/>
    </source>
</evidence>
<dbReference type="GO" id="GO:0005886">
    <property type="term" value="C:plasma membrane"/>
    <property type="evidence" value="ECO:0007669"/>
    <property type="project" value="UniProtKB-SubCell"/>
</dbReference>
<feature type="domain" description="VTT" evidence="7">
    <location>
        <begin position="68"/>
        <end position="183"/>
    </location>
</feature>
<evidence type="ECO:0000256" key="2">
    <source>
        <dbReference type="ARBA" id="ARBA00022475"/>
    </source>
</evidence>
<dbReference type="eggNOG" id="COG0398">
    <property type="taxonomic scope" value="Bacteria"/>
</dbReference>
<dbReference type="HOGENOM" id="CLU_038944_4_3_6"/>
<evidence type="ECO:0000256" key="4">
    <source>
        <dbReference type="ARBA" id="ARBA00022989"/>
    </source>
</evidence>
<dbReference type="PANTHER" id="PTHR12677">
    <property type="entry name" value="GOLGI APPARATUS MEMBRANE PROTEIN TVP38-RELATED"/>
    <property type="match status" value="1"/>
</dbReference>
<evidence type="ECO:0000313" key="8">
    <source>
        <dbReference type="EMBL" id="AFI83550.1"/>
    </source>
</evidence>
<dbReference type="EMBL" id="CP003390">
    <property type="protein sequence ID" value="AFI83550.1"/>
    <property type="molecule type" value="Genomic_DNA"/>
</dbReference>
<organism evidence="8 9">
    <name type="scientific">Methylophaga nitratireducenticrescens</name>
    <dbReference type="NCBI Taxonomy" id="754476"/>
    <lineage>
        <taxon>Bacteria</taxon>
        <taxon>Pseudomonadati</taxon>
        <taxon>Pseudomonadota</taxon>
        <taxon>Gammaproteobacteria</taxon>
        <taxon>Thiotrichales</taxon>
        <taxon>Piscirickettsiaceae</taxon>
        <taxon>Methylophaga</taxon>
    </lineage>
</organism>
<dbReference type="Proteomes" id="UP000009144">
    <property type="component" value="Chromosome"/>
</dbReference>
<sequence>MPHAIKQTLLVFMLLLGMTILWRFLADAGYLNEAALLNHTAYIRQFEYSLWSLIGITLLYVALLAIMFPLTILVVTTGMLFSTEWAIFCATLATLSSSATGYIVGHWVGRETIEKHGGEMVRRAEKYIQQNSFNSMVLINLLPVAPFTMTNMLAGAFRLDFPRYMLGSAVGIIPGLILVIAFGGQLSKLIVANENGLPWSAILIAISLVIVLVGLLVYLHKRFNR</sequence>
<feature type="transmembrane region" description="Helical" evidence="6">
    <location>
        <begin position="85"/>
        <end position="104"/>
    </location>
</feature>
<reference evidence="8 9" key="2">
    <citation type="journal article" date="2013" name="Int. J. Syst. Evol. Microbiol.">
        <title>Methylophaga nitratireducenticrescens sp. nov. and Methylophaga frappieri sp. nov., isolated from the biofilm of the methanol-fed denitrification system treating the seawater at the Montreal Biodome.</title>
        <authorList>
            <person name="Villeneuve C."/>
            <person name="Martineau C."/>
            <person name="Mauffrey F."/>
            <person name="Villemur R."/>
        </authorList>
    </citation>
    <scope>NUCLEOTIDE SEQUENCE [LARGE SCALE GENOMIC DNA]</scope>
    <source>
        <strain evidence="8 9">JAM1</strain>
    </source>
</reference>
<feature type="transmembrane region" description="Helical" evidence="6">
    <location>
        <begin position="196"/>
        <end position="219"/>
    </location>
</feature>
<evidence type="ECO:0000256" key="6">
    <source>
        <dbReference type="RuleBase" id="RU366058"/>
    </source>
</evidence>
<dbReference type="PANTHER" id="PTHR12677:SF59">
    <property type="entry name" value="GOLGI APPARATUS MEMBRANE PROTEIN TVP38-RELATED"/>
    <property type="match status" value="1"/>
</dbReference>
<feature type="transmembrane region" description="Helical" evidence="6">
    <location>
        <begin position="50"/>
        <end position="73"/>
    </location>
</feature>
<evidence type="ECO:0000313" key="9">
    <source>
        <dbReference type="Proteomes" id="UP000009144"/>
    </source>
</evidence>
<gene>
    <name evidence="8" type="ordered locus">Q7A_704</name>
</gene>
<dbReference type="Pfam" id="PF09335">
    <property type="entry name" value="VTT_dom"/>
    <property type="match status" value="1"/>
</dbReference>
<keyword evidence="3 6" id="KW-0812">Transmembrane</keyword>
<evidence type="ECO:0000256" key="5">
    <source>
        <dbReference type="ARBA" id="ARBA00023136"/>
    </source>
</evidence>
<keyword evidence="2 6" id="KW-1003">Cell membrane</keyword>
<comment type="subcellular location">
    <subcellularLocation>
        <location evidence="1 6">Cell membrane</location>
        <topology evidence="1 6">Multi-pass membrane protein</topology>
    </subcellularLocation>
</comment>
<dbReference type="AlphaFoldDB" id="I1XGN1"/>
<accession>I1XGN1</accession>
<comment type="similarity">
    <text evidence="6">Belongs to the TVP38/TMEM64 family.</text>
</comment>
<reference evidence="8 9" key="1">
    <citation type="journal article" date="2012" name="J. Bacteriol.">
        <title>Complete genome sequences of Methylophaga sp. strain JAM1 and Methylophaga sp. strain JAM7.</title>
        <authorList>
            <person name="Villeneuve C."/>
            <person name="Martineau C."/>
            <person name="Mauffrey F."/>
            <person name="Villemur R."/>
        </authorList>
    </citation>
    <scope>NUCLEOTIDE SEQUENCE [LARGE SCALE GENOMIC DNA]</scope>
    <source>
        <strain evidence="8 9">JAM1</strain>
    </source>
</reference>
<name>I1XGN1_METNJ</name>
<dbReference type="KEGG" id="mej:Q7A_704"/>
<feature type="transmembrane region" description="Helical" evidence="6">
    <location>
        <begin position="164"/>
        <end position="184"/>
    </location>
</feature>
<dbReference type="InterPro" id="IPR032816">
    <property type="entry name" value="VTT_dom"/>
</dbReference>
<dbReference type="PATRIC" id="fig|754476.3.peg.694"/>
<proteinExistence type="inferred from homology"/>
<dbReference type="STRING" id="754476.Q7A_704"/>
<keyword evidence="9" id="KW-1185">Reference proteome</keyword>
<evidence type="ECO:0000259" key="7">
    <source>
        <dbReference type="Pfam" id="PF09335"/>
    </source>
</evidence>
<feature type="transmembrane region" description="Helical" evidence="6">
    <location>
        <begin position="137"/>
        <end position="157"/>
    </location>
</feature>
<dbReference type="RefSeq" id="WP_014705925.1">
    <property type="nucleotide sequence ID" value="NC_017857.3"/>
</dbReference>
<protein>
    <recommendedName>
        <fullName evidence="6">TVP38/TMEM64 family membrane protein</fullName>
    </recommendedName>
</protein>